<dbReference type="Proteomes" id="UP001497512">
    <property type="component" value="Chromosome 1"/>
</dbReference>
<dbReference type="PROSITE" id="PS00141">
    <property type="entry name" value="ASP_PROTEASE"/>
    <property type="match status" value="2"/>
</dbReference>
<feature type="domain" description="Peptidase A1" evidence="4">
    <location>
        <begin position="161"/>
        <end position="516"/>
    </location>
</feature>
<dbReference type="PANTHER" id="PTHR47967">
    <property type="entry name" value="OS07G0603500 PROTEIN-RELATED"/>
    <property type="match status" value="1"/>
</dbReference>
<dbReference type="InterPro" id="IPR033121">
    <property type="entry name" value="PEPTIDASE_A1"/>
</dbReference>
<keyword evidence="3" id="KW-0378">Hydrolase</keyword>
<dbReference type="InterPro" id="IPR032799">
    <property type="entry name" value="TAXi_C"/>
</dbReference>
<dbReference type="InterPro" id="IPR051708">
    <property type="entry name" value="Plant_Aspart_Prot_A1"/>
</dbReference>
<comment type="similarity">
    <text evidence="1">Belongs to the peptidase A1 family.</text>
</comment>
<gene>
    <name evidence="5" type="ORF">CSSPTR1EN2_LOCUS572</name>
</gene>
<evidence type="ECO:0000256" key="3">
    <source>
        <dbReference type="ARBA" id="ARBA00022801"/>
    </source>
</evidence>
<reference evidence="5 6" key="1">
    <citation type="submission" date="2024-02" db="EMBL/GenBank/DDBJ databases">
        <authorList>
            <consortium name="ELIXIR-Norway"/>
            <consortium name="Elixir Norway"/>
        </authorList>
    </citation>
    <scope>NUCLEOTIDE SEQUENCE [LARGE SCALE GENOMIC DNA]</scope>
</reference>
<sequence>MEGNTGIRNWACLMHRARQYELLLLHMTSRSSALLLASVTFLWVSCSLSPTTTHAQVLITPESAANEPSWGDILMDSSASGLLALEVVHRDAVNSPFSSLMRHGAATKEEVHRELEKRDQSRVFAIKKQLELKATAAAATTAPPSLTDPVKPGISAGSGEYFCTLQVGTPPKTTLATLDTGSDVFWLQCEPCEECYQQIGPIFDPTQSSSYTALKCSSPECASLDTYQCGKVSGLCLYEVAYGDGSVTVGDFSQETITLTSTSSGNPFQIPQFAFGCGHMNNGNFGGSAGVLGLGRGKLSFPSQLQALGQQAAVSFMYCLTDRFSNPSANSHIVFGESASITPALGIQYTPLLQNPHLPAYYYVGLMGISVGLAVIQFPVSFYLVDAATGNGGVILDSGTSISQLTELAYISFWGAFQAATTHLQTAPGTALLDTCYTIVSGNPSTIAIPPVSFLFENKVSITLPPNNVLMPVDSHGTYCLAFGINWTGNFSIIGNLQQQNFLIDYDLTNSRVGFLGADCAITQQ</sequence>
<name>A0ABP0TCF7_9BRYO</name>
<dbReference type="Pfam" id="PF14541">
    <property type="entry name" value="TAXi_C"/>
    <property type="match status" value="1"/>
</dbReference>
<evidence type="ECO:0000256" key="1">
    <source>
        <dbReference type="ARBA" id="ARBA00007447"/>
    </source>
</evidence>
<accession>A0ABP0TCF7</accession>
<dbReference type="InterPro" id="IPR001969">
    <property type="entry name" value="Aspartic_peptidase_AS"/>
</dbReference>
<evidence type="ECO:0000259" key="4">
    <source>
        <dbReference type="PROSITE" id="PS51767"/>
    </source>
</evidence>
<dbReference type="InterPro" id="IPR032861">
    <property type="entry name" value="TAXi_N"/>
</dbReference>
<dbReference type="PROSITE" id="PS51767">
    <property type="entry name" value="PEPTIDASE_A1"/>
    <property type="match status" value="1"/>
</dbReference>
<dbReference type="EMBL" id="OZ019893">
    <property type="protein sequence ID" value="CAK9189960.1"/>
    <property type="molecule type" value="Genomic_DNA"/>
</dbReference>
<dbReference type="InterPro" id="IPR021109">
    <property type="entry name" value="Peptidase_aspartic_dom_sf"/>
</dbReference>
<evidence type="ECO:0000313" key="6">
    <source>
        <dbReference type="Proteomes" id="UP001497512"/>
    </source>
</evidence>
<proteinExistence type="inferred from homology"/>
<evidence type="ECO:0000256" key="2">
    <source>
        <dbReference type="ARBA" id="ARBA00022670"/>
    </source>
</evidence>
<dbReference type="Pfam" id="PF14543">
    <property type="entry name" value="TAXi_N"/>
    <property type="match status" value="1"/>
</dbReference>
<dbReference type="PANTHER" id="PTHR47967:SF60">
    <property type="entry name" value="PROTEIN ASPARTIC PROTEASE IN GUARD CELL 1-LIKE"/>
    <property type="match status" value="1"/>
</dbReference>
<keyword evidence="6" id="KW-1185">Reference proteome</keyword>
<dbReference type="Gene3D" id="2.40.70.10">
    <property type="entry name" value="Acid Proteases"/>
    <property type="match status" value="2"/>
</dbReference>
<protein>
    <recommendedName>
        <fullName evidence="4">Peptidase A1 domain-containing protein</fullName>
    </recommendedName>
</protein>
<keyword evidence="2" id="KW-0645">Protease</keyword>
<evidence type="ECO:0000313" key="5">
    <source>
        <dbReference type="EMBL" id="CAK9189960.1"/>
    </source>
</evidence>
<organism evidence="5 6">
    <name type="scientific">Sphagnum troendelagicum</name>
    <dbReference type="NCBI Taxonomy" id="128251"/>
    <lineage>
        <taxon>Eukaryota</taxon>
        <taxon>Viridiplantae</taxon>
        <taxon>Streptophyta</taxon>
        <taxon>Embryophyta</taxon>
        <taxon>Bryophyta</taxon>
        <taxon>Sphagnophytina</taxon>
        <taxon>Sphagnopsida</taxon>
        <taxon>Sphagnales</taxon>
        <taxon>Sphagnaceae</taxon>
        <taxon>Sphagnum</taxon>
    </lineage>
</organism>
<dbReference type="SUPFAM" id="SSF50630">
    <property type="entry name" value="Acid proteases"/>
    <property type="match status" value="1"/>
</dbReference>